<accession>A0A167J913</accession>
<gene>
    <name evidence="3" type="ORF">ULVI_06805</name>
</gene>
<dbReference type="CDD" id="cd02966">
    <property type="entry name" value="TlpA_like_family"/>
    <property type="match status" value="1"/>
</dbReference>
<feature type="signal peptide" evidence="1">
    <location>
        <begin position="1"/>
        <end position="24"/>
    </location>
</feature>
<dbReference type="GO" id="GO:0016491">
    <property type="term" value="F:oxidoreductase activity"/>
    <property type="evidence" value="ECO:0007669"/>
    <property type="project" value="InterPro"/>
</dbReference>
<dbReference type="Pfam" id="PF00578">
    <property type="entry name" value="AhpC-TSA"/>
    <property type="match status" value="1"/>
</dbReference>
<dbReference type="PROSITE" id="PS51352">
    <property type="entry name" value="THIOREDOXIN_2"/>
    <property type="match status" value="1"/>
</dbReference>
<comment type="caution">
    <text evidence="3">The sequence shown here is derived from an EMBL/GenBank/DDBJ whole genome shotgun (WGS) entry which is preliminary data.</text>
</comment>
<dbReference type="PANTHER" id="PTHR42852">
    <property type="entry name" value="THIOL:DISULFIDE INTERCHANGE PROTEIN DSBE"/>
    <property type="match status" value="1"/>
</dbReference>
<evidence type="ECO:0000259" key="2">
    <source>
        <dbReference type="PROSITE" id="PS51352"/>
    </source>
</evidence>
<evidence type="ECO:0000313" key="4">
    <source>
        <dbReference type="Proteomes" id="UP000077013"/>
    </source>
</evidence>
<dbReference type="EMBL" id="LRXL01000026">
    <property type="protein sequence ID" value="OAB80440.1"/>
    <property type="molecule type" value="Genomic_DNA"/>
</dbReference>
<dbReference type="SUPFAM" id="SSF52833">
    <property type="entry name" value="Thioredoxin-like"/>
    <property type="match status" value="1"/>
</dbReference>
<protein>
    <recommendedName>
        <fullName evidence="2">Thioredoxin domain-containing protein</fullName>
    </recommendedName>
</protein>
<evidence type="ECO:0000256" key="1">
    <source>
        <dbReference type="SAM" id="SignalP"/>
    </source>
</evidence>
<reference evidence="3 4" key="1">
    <citation type="submission" date="2016-02" db="EMBL/GenBank/DDBJ databases">
        <title>Ulvibacter sp. LPB0005, isolated from Thais luteostoma.</title>
        <authorList>
            <person name="Shin S.-K."/>
            <person name="Yi H."/>
        </authorList>
    </citation>
    <scope>NUCLEOTIDE SEQUENCE [LARGE SCALE GENOMIC DNA]</scope>
    <source>
        <strain evidence="3 4">LPB0005</strain>
    </source>
</reference>
<dbReference type="InterPro" id="IPR013766">
    <property type="entry name" value="Thioredoxin_domain"/>
</dbReference>
<dbReference type="STRING" id="1763537.ULVI_06805"/>
<dbReference type="InterPro" id="IPR036249">
    <property type="entry name" value="Thioredoxin-like_sf"/>
</dbReference>
<evidence type="ECO:0000313" key="3">
    <source>
        <dbReference type="EMBL" id="OAB80440.1"/>
    </source>
</evidence>
<sequence>MNFNTFLKQTIFIGIFLVASFVQAQDVTIKKPEYVLIANNTIITKEELTSYGEKGLIKAMNKGVSEEKRTELAATFGPKIGEKEFIIIIDLFTTEEAKQRKNNTTITSKIVRPKRKGDGFLLRAGDRAADFTVQMVDGTQIQLSDLKGKVVLLNFWATWCAPCIKEFYDMPEAILSPFKEEAFVFLPVSMGEPLEKVSKKITDLQKKGLNFNAGIDPKKEIWNQYATYGIPRNFVIDKDGIVRYVSSGYSEENITALAKEIRALLEIE</sequence>
<feature type="domain" description="Thioredoxin" evidence="2">
    <location>
        <begin position="122"/>
        <end position="266"/>
    </location>
</feature>
<dbReference type="InterPro" id="IPR050553">
    <property type="entry name" value="Thioredoxin_ResA/DsbE_sf"/>
</dbReference>
<dbReference type="Gene3D" id="3.40.30.10">
    <property type="entry name" value="Glutaredoxin"/>
    <property type="match status" value="1"/>
</dbReference>
<dbReference type="InterPro" id="IPR000866">
    <property type="entry name" value="AhpC/TSA"/>
</dbReference>
<name>A0A167J913_9FLAO</name>
<keyword evidence="4" id="KW-1185">Reference proteome</keyword>
<feature type="chain" id="PRO_5007888802" description="Thioredoxin domain-containing protein" evidence="1">
    <location>
        <begin position="25"/>
        <end position="268"/>
    </location>
</feature>
<dbReference type="PANTHER" id="PTHR42852:SF17">
    <property type="entry name" value="THIOREDOXIN-LIKE PROTEIN HI_1115"/>
    <property type="match status" value="1"/>
</dbReference>
<dbReference type="GO" id="GO:0016209">
    <property type="term" value="F:antioxidant activity"/>
    <property type="evidence" value="ECO:0007669"/>
    <property type="project" value="InterPro"/>
</dbReference>
<dbReference type="Proteomes" id="UP000077013">
    <property type="component" value="Unassembled WGS sequence"/>
</dbReference>
<organism evidence="3 4">
    <name type="scientific">Cochleicola gelatinilyticus</name>
    <dbReference type="NCBI Taxonomy" id="1763537"/>
    <lineage>
        <taxon>Bacteria</taxon>
        <taxon>Pseudomonadati</taxon>
        <taxon>Bacteroidota</taxon>
        <taxon>Flavobacteriia</taxon>
        <taxon>Flavobacteriales</taxon>
        <taxon>Flavobacteriaceae</taxon>
        <taxon>Cochleicola</taxon>
    </lineage>
</organism>
<dbReference type="RefSeq" id="WP_068591017.1">
    <property type="nucleotide sequence ID" value="NZ_LRXL01000026.1"/>
</dbReference>
<proteinExistence type="predicted"/>
<keyword evidence="1" id="KW-0732">Signal</keyword>
<dbReference type="AlphaFoldDB" id="A0A167J913"/>